<dbReference type="Proteomes" id="UP000601435">
    <property type="component" value="Unassembled WGS sequence"/>
</dbReference>
<evidence type="ECO:0000256" key="2">
    <source>
        <dbReference type="ARBA" id="ARBA00009765"/>
    </source>
</evidence>
<proteinExistence type="inferred from homology"/>
<dbReference type="Gene3D" id="1.20.58.340">
    <property type="entry name" value="Magnesium transport protein CorA, transmembrane region"/>
    <property type="match status" value="2"/>
</dbReference>
<evidence type="ECO:0000256" key="7">
    <source>
        <dbReference type="ARBA" id="ARBA00023136"/>
    </source>
</evidence>
<sequence length="237" mass="27168">MDDAELGVSGVRARGNDATEAFDAIAEEIKQDCSVLRSGNAPWLLWRVVDVIVDDMQPILAAFRARLQWFTAHIARRRAKSDNDVEKKLLWTRVELEWVQRKVRPISRVVRQMIHDKTIVGDVTQYLEDVEDHLETYIEELSRSIGVCDSLRDQVRSFRDREQQGVVYVLALVTTMTTPLQLLASMYGMNFIDDSGKPVVPGLGRLDMQRGYCLFWGLGVAIVSAIYISFRYVLKWM</sequence>
<evidence type="ECO:0000313" key="10">
    <source>
        <dbReference type="Proteomes" id="UP000601435"/>
    </source>
</evidence>
<comment type="similarity">
    <text evidence="2">Belongs to the CorA metal ion transporter (MIT) (TC 1.A.35) family.</text>
</comment>
<dbReference type="GO" id="GO:0015087">
    <property type="term" value="F:cobalt ion transmembrane transporter activity"/>
    <property type="evidence" value="ECO:0007669"/>
    <property type="project" value="TreeGrafter"/>
</dbReference>
<dbReference type="InterPro" id="IPR045863">
    <property type="entry name" value="CorA_TM1_TM2"/>
</dbReference>
<evidence type="ECO:0000256" key="5">
    <source>
        <dbReference type="ARBA" id="ARBA00022692"/>
    </source>
</evidence>
<dbReference type="GO" id="GO:0005886">
    <property type="term" value="C:plasma membrane"/>
    <property type="evidence" value="ECO:0007669"/>
    <property type="project" value="UniProtKB-SubCell"/>
</dbReference>
<keyword evidence="4" id="KW-1003">Cell membrane</keyword>
<keyword evidence="7 8" id="KW-0472">Membrane</keyword>
<dbReference type="AlphaFoldDB" id="A0A812MUX0"/>
<evidence type="ECO:0000256" key="3">
    <source>
        <dbReference type="ARBA" id="ARBA00022448"/>
    </source>
</evidence>
<evidence type="ECO:0000256" key="8">
    <source>
        <dbReference type="SAM" id="Phobius"/>
    </source>
</evidence>
<dbReference type="SUPFAM" id="SSF144083">
    <property type="entry name" value="Magnesium transport protein CorA, transmembrane region"/>
    <property type="match status" value="1"/>
</dbReference>
<name>A0A812MUX0_9DINO</name>
<evidence type="ECO:0000256" key="6">
    <source>
        <dbReference type="ARBA" id="ARBA00022989"/>
    </source>
</evidence>
<protein>
    <submittedName>
        <fullName evidence="9">CorA protein</fullName>
    </submittedName>
</protein>
<dbReference type="GO" id="GO:0015095">
    <property type="term" value="F:magnesium ion transmembrane transporter activity"/>
    <property type="evidence" value="ECO:0007669"/>
    <property type="project" value="TreeGrafter"/>
</dbReference>
<dbReference type="GO" id="GO:0000287">
    <property type="term" value="F:magnesium ion binding"/>
    <property type="evidence" value="ECO:0007669"/>
    <property type="project" value="TreeGrafter"/>
</dbReference>
<feature type="transmembrane region" description="Helical" evidence="8">
    <location>
        <begin position="166"/>
        <end position="189"/>
    </location>
</feature>
<feature type="transmembrane region" description="Helical" evidence="8">
    <location>
        <begin position="209"/>
        <end position="234"/>
    </location>
</feature>
<dbReference type="OrthoDB" id="445088at2759"/>
<reference evidence="9" key="1">
    <citation type="submission" date="2021-02" db="EMBL/GenBank/DDBJ databases">
        <authorList>
            <person name="Dougan E. K."/>
            <person name="Rhodes N."/>
            <person name="Thang M."/>
            <person name="Chan C."/>
        </authorList>
    </citation>
    <scope>NUCLEOTIDE SEQUENCE</scope>
</reference>
<gene>
    <name evidence="9" type="primary">corA</name>
    <name evidence="9" type="ORF">SNEC2469_LOCUS6934</name>
</gene>
<dbReference type="InterPro" id="IPR045861">
    <property type="entry name" value="CorA_cytoplasmic_dom"/>
</dbReference>
<dbReference type="EMBL" id="CAJNJA010011936">
    <property type="protein sequence ID" value="CAE7283975.1"/>
    <property type="molecule type" value="Genomic_DNA"/>
</dbReference>
<evidence type="ECO:0000256" key="4">
    <source>
        <dbReference type="ARBA" id="ARBA00022475"/>
    </source>
</evidence>
<dbReference type="Pfam" id="PF01544">
    <property type="entry name" value="CorA"/>
    <property type="match status" value="1"/>
</dbReference>
<keyword evidence="10" id="KW-1185">Reference proteome</keyword>
<comment type="caution">
    <text evidence="9">The sequence shown here is derived from an EMBL/GenBank/DDBJ whole genome shotgun (WGS) entry which is preliminary data.</text>
</comment>
<dbReference type="PANTHER" id="PTHR46494:SF1">
    <property type="entry name" value="CORA FAMILY METAL ION TRANSPORTER (EUROFUNG)"/>
    <property type="match status" value="1"/>
</dbReference>
<dbReference type="InterPro" id="IPR002523">
    <property type="entry name" value="MgTranspt_CorA/ZnTranspt_ZntB"/>
</dbReference>
<evidence type="ECO:0000256" key="1">
    <source>
        <dbReference type="ARBA" id="ARBA00004651"/>
    </source>
</evidence>
<keyword evidence="6 8" id="KW-1133">Transmembrane helix</keyword>
<comment type="subcellular location">
    <subcellularLocation>
        <location evidence="1">Cell membrane</location>
        <topology evidence="1">Multi-pass membrane protein</topology>
    </subcellularLocation>
</comment>
<dbReference type="GO" id="GO:0050897">
    <property type="term" value="F:cobalt ion binding"/>
    <property type="evidence" value="ECO:0007669"/>
    <property type="project" value="TreeGrafter"/>
</dbReference>
<dbReference type="PANTHER" id="PTHR46494">
    <property type="entry name" value="CORA FAMILY METAL ION TRANSPORTER (EUROFUNG)"/>
    <property type="match status" value="1"/>
</dbReference>
<evidence type="ECO:0000313" key="9">
    <source>
        <dbReference type="EMBL" id="CAE7283975.1"/>
    </source>
</evidence>
<organism evidence="9 10">
    <name type="scientific">Symbiodinium necroappetens</name>
    <dbReference type="NCBI Taxonomy" id="1628268"/>
    <lineage>
        <taxon>Eukaryota</taxon>
        <taxon>Sar</taxon>
        <taxon>Alveolata</taxon>
        <taxon>Dinophyceae</taxon>
        <taxon>Suessiales</taxon>
        <taxon>Symbiodiniaceae</taxon>
        <taxon>Symbiodinium</taxon>
    </lineage>
</organism>
<keyword evidence="3" id="KW-0813">Transport</keyword>
<dbReference type="SUPFAM" id="SSF143865">
    <property type="entry name" value="CorA soluble domain-like"/>
    <property type="match status" value="1"/>
</dbReference>
<keyword evidence="5 8" id="KW-0812">Transmembrane</keyword>
<accession>A0A812MUX0</accession>